<sequence>CYRAWRALYKCMVLSILCFNLINNSKKCLDVKNNIMAMNKCDQLDSFQQWKWVSEHRLFNIGTKMCLGIDSSKFPQQLRMFQCDVKITALWWRCESSSVYGTAHHKLSVKKNSPTVSIDSDDLWTQGDSERHLCEQPYHIYTTRGNSYGKPCVFPFKHEGNWYHDCVNEKGGGAQWCSTTIDYDMDKKWGNCLKPDSGCSHLWEAAEEGHACYQYNFHSLLSWKEARLSCQSQGGDLLSIANVTVQNYIVDIPKALWIGLNQMNTAGGWQWADGTPVVFINWDSDTSCATINTESQGRWQMNPCEVSLPYVCKKQLNESSLETIDPWQFSNTKCEAGWLPYNGFCYFMHKEKLSWDDARSSCKSKQSELMSLHSLADVELVVTKLHDGFEDEVWAGLRSNQSPALFEWSDGSIVTFTYWDQNEPNVPFNTSQHCVHYSGKLGRWKVKECSTKLSYICKKTGNIANDTGLSDAGCPQEKNWKRHGNFCYKLDPTEVTFESNCHLTIQNRFEQEFIESLIRKHTTENDKYFWTSLQDINKTGEYTWLPRGRRNEPVTYTNWNFSCVTETAGGCAVLGSGKALGRWEVKNCKMFKAMSICKKSIGNTTEPDPSPPTGSCPPGWVTDTTLPFCYKIFHHERVISKRTWEEAEKFCQAFGGHLPSFSHNEEMSYLHKLDERWFWVGLNKRNPNSRGSWEWSDNRPVSFYTFDYYLVPFRCDIRLEWVCQIPKGTSLLIFHLSAIYYHGLTVVINGNEYWFVNNVTLPYQEAELYCAQNESTLATITSRTAVKVIISQIQKVNHGIFWKCVPFWACVLYIDRNMFSFHIFSRTYSYEFYAFDINGTNNTNEDTIILQCYNLVKPRLLTWEKASQYCSSLGGNLPTIANSLEQDFITSKLPGLQQALWLGLQISKKDSRYKWVTGRPVTYTNWIPLYDTFPNLIDIDVSQCTLMQNNPKTPFVGKWNRTNCEIKQHVVLCQKYREHFANDSANQPFNDTLSFLNHTYMIIKRNMTWEDALLECQKNGKELVSITETYHQAFLTTVVNTLGYPVWIGLYSQDDGLHFRWSDGRHVTHSHWSKGDSEPTDDCVYMDTNGFWKTLGCESPLQGAICHIQQNESPEQPKVNTVRCPHKIHGALWIPFRNNCYAFQINAQNSPRFREDRIHSFCRNLDPSADVLNIRNEEENNFVTEQLIAHKYLFRWVWLSIEYDKKRLKWNDGSYVRYSNWRNGRPKLQNSPTLFLAAVLDMAGVWHLTNQQLFKIQFIVNSIIACKLENGIDFQPLTETAVYENYNYKLLQKKLSWFEAMQQCRMAGYHLVSVYNVSQHLFLNNLVKSDGFPLWIGLYQPDEGPVFEWSDGRNTDYKPWEYKNLNTNGSCVYMDTKGIWTSKSCHDEVDGAICYASRSKNTSSNTRAETSNMCPQKDSKSTWIRFKDYCYGFDMGLYNWSVFTMKETELICQKLDASAAVLSIEDKEENDFVTRQIQEEHGIAGRVWLSISRGSEDNSLKWGDGSNLKFDNWINETAAILPGESCAAVSAISGKWILTNCSRSLGRLVCKTPIKPDNKVAAIVLSVIVSLLLLGGFLWIIYKNKWRWANPFGSVRYERSYNDFTDSDSTVMIRELKEFHD</sequence>
<dbReference type="STRING" id="7868.ENSCMIP00000011998"/>
<evidence type="ECO:0000256" key="5">
    <source>
        <dbReference type="ARBA" id="ARBA00022737"/>
    </source>
</evidence>
<dbReference type="SMART" id="SM00034">
    <property type="entry name" value="CLECT"/>
    <property type="match status" value="9"/>
</dbReference>
<keyword evidence="9" id="KW-0675">Receptor</keyword>
<evidence type="ECO:0000256" key="7">
    <source>
        <dbReference type="ARBA" id="ARBA00023136"/>
    </source>
</evidence>
<evidence type="ECO:0000313" key="16">
    <source>
        <dbReference type="Ensembl" id="ENSCMIP00000011998.1"/>
    </source>
</evidence>
<evidence type="ECO:0000256" key="11">
    <source>
        <dbReference type="PROSITE-ProRule" id="PRU00479"/>
    </source>
</evidence>
<keyword evidence="17" id="KW-1185">Reference proteome</keyword>
<keyword evidence="3 12" id="KW-0812">Transmembrane</keyword>
<dbReference type="CDD" id="cd23411">
    <property type="entry name" value="beta-trefoil_Ricin_LY75"/>
    <property type="match status" value="1"/>
</dbReference>
<dbReference type="Ensembl" id="ENSCMIT00000012285.1">
    <property type="protein sequence ID" value="ENSCMIP00000011998.1"/>
    <property type="gene ID" value="ENSCMIG00000006172.1"/>
</dbReference>
<feature type="domain" description="C-type lectin" evidence="14">
    <location>
        <begin position="208"/>
        <end position="313"/>
    </location>
</feature>
<feature type="domain" description="C-type lectin" evidence="14">
    <location>
        <begin position="341"/>
        <end position="458"/>
    </location>
</feature>
<feature type="domain" description="C-type lectin" evidence="14">
    <location>
        <begin position="995"/>
        <end position="1098"/>
    </location>
</feature>
<dbReference type="GO" id="GO:0006897">
    <property type="term" value="P:endocytosis"/>
    <property type="evidence" value="ECO:0007669"/>
    <property type="project" value="UniProtKB-KW"/>
</dbReference>
<dbReference type="FunFam" id="3.10.100.10:FF:000047">
    <property type="entry name" value="lymphocyte antigen 75"/>
    <property type="match status" value="1"/>
</dbReference>
<evidence type="ECO:0000313" key="17">
    <source>
        <dbReference type="Proteomes" id="UP000314986"/>
    </source>
</evidence>
<dbReference type="Gene3D" id="3.10.100.10">
    <property type="entry name" value="Mannose-Binding Protein A, subunit A"/>
    <property type="match status" value="9"/>
</dbReference>
<dbReference type="InterPro" id="IPR013806">
    <property type="entry name" value="Kringle-like"/>
</dbReference>
<keyword evidence="7 12" id="KW-0472">Membrane</keyword>
<dbReference type="InParanoid" id="A0A4W3H5B5"/>
<dbReference type="InterPro" id="IPR016186">
    <property type="entry name" value="C-type_lectin-like/link_sf"/>
</dbReference>
<proteinExistence type="predicted"/>
<accession>A0A4W3H5B5</accession>
<feature type="domain" description="C-type lectin" evidence="14">
    <location>
        <begin position="478"/>
        <end position="588"/>
    </location>
</feature>
<dbReference type="InterPro" id="IPR050111">
    <property type="entry name" value="C-type_lectin/snaclec_domain"/>
</dbReference>
<evidence type="ECO:0000256" key="2">
    <source>
        <dbReference type="ARBA" id="ARBA00022583"/>
    </source>
</evidence>
<comment type="subcellular location">
    <subcellularLocation>
        <location evidence="1">Membrane</location>
        <topology evidence="1">Single-pass membrane protein</topology>
    </subcellularLocation>
</comment>
<feature type="domain" description="C-type lectin" evidence="14">
    <location>
        <begin position="629"/>
        <end position="721"/>
    </location>
</feature>
<feature type="signal peptide" evidence="13">
    <location>
        <begin position="1"/>
        <end position="28"/>
    </location>
</feature>
<keyword evidence="5" id="KW-0677">Repeat</keyword>
<feature type="domain" description="C-type lectin" evidence="14">
    <location>
        <begin position="1136"/>
        <end position="1247"/>
    </location>
</feature>
<reference evidence="17" key="2">
    <citation type="journal article" date="2007" name="PLoS Biol.">
        <title>Survey sequencing and comparative analysis of the elephant shark (Callorhinchus milii) genome.</title>
        <authorList>
            <person name="Venkatesh B."/>
            <person name="Kirkness E.F."/>
            <person name="Loh Y.H."/>
            <person name="Halpern A.L."/>
            <person name="Lee A.P."/>
            <person name="Johnson J."/>
            <person name="Dandona N."/>
            <person name="Viswanathan L.D."/>
            <person name="Tay A."/>
            <person name="Venter J.C."/>
            <person name="Strausberg R.L."/>
            <person name="Brenner S."/>
        </authorList>
    </citation>
    <scope>NUCLEOTIDE SEQUENCE [LARGE SCALE GENOMIC DNA]</scope>
</reference>
<dbReference type="Pfam" id="PF00059">
    <property type="entry name" value="Lectin_C"/>
    <property type="match status" value="9"/>
</dbReference>
<reference evidence="17" key="1">
    <citation type="journal article" date="2006" name="Science">
        <title>Ancient noncoding elements conserved in the human genome.</title>
        <authorList>
            <person name="Venkatesh B."/>
            <person name="Kirkness E.F."/>
            <person name="Loh Y.H."/>
            <person name="Halpern A.L."/>
            <person name="Lee A.P."/>
            <person name="Johnson J."/>
            <person name="Dandona N."/>
            <person name="Viswanathan L.D."/>
            <person name="Tay A."/>
            <person name="Venter J.C."/>
            <person name="Strausberg R.L."/>
            <person name="Brenner S."/>
        </authorList>
    </citation>
    <scope>NUCLEOTIDE SEQUENCE [LARGE SCALE GENOMIC DNA]</scope>
</reference>
<feature type="domain" description="C-type lectin" evidence="14">
    <location>
        <begin position="1426"/>
        <end position="1543"/>
    </location>
</feature>
<evidence type="ECO:0000259" key="14">
    <source>
        <dbReference type="PROSITE" id="PS50041"/>
    </source>
</evidence>
<keyword evidence="2" id="KW-0254">Endocytosis</keyword>
<feature type="domain" description="C-type lectin" evidence="14">
    <location>
        <begin position="852"/>
        <end position="971"/>
    </location>
</feature>
<feature type="domain" description="C-type lectin" evidence="14">
    <location>
        <begin position="1283"/>
        <end position="1388"/>
    </location>
</feature>
<dbReference type="InterPro" id="IPR036943">
    <property type="entry name" value="FN_type2_sf"/>
</dbReference>
<comment type="caution">
    <text evidence="11">Lacks conserved residue(s) required for the propagation of feature annotation.</text>
</comment>
<dbReference type="InterPro" id="IPR016187">
    <property type="entry name" value="CTDL_fold"/>
</dbReference>
<reference evidence="16" key="5">
    <citation type="submission" date="2025-09" db="UniProtKB">
        <authorList>
            <consortium name="Ensembl"/>
        </authorList>
    </citation>
    <scope>IDENTIFICATION</scope>
</reference>
<dbReference type="Proteomes" id="UP000314986">
    <property type="component" value="Unassembled WGS sequence"/>
</dbReference>
<keyword evidence="4 13" id="KW-0732">Signal</keyword>
<reference evidence="16" key="4">
    <citation type="submission" date="2025-08" db="UniProtKB">
        <authorList>
            <consortium name="Ensembl"/>
        </authorList>
    </citation>
    <scope>IDENTIFICATION</scope>
</reference>
<dbReference type="CDD" id="cd00062">
    <property type="entry name" value="FN2"/>
    <property type="match status" value="1"/>
</dbReference>
<dbReference type="InterPro" id="IPR001304">
    <property type="entry name" value="C-type_lectin-like"/>
</dbReference>
<dbReference type="PANTHER" id="PTHR22803">
    <property type="entry name" value="MANNOSE, PHOSPHOLIPASE, LECTIN RECEPTOR RELATED"/>
    <property type="match status" value="1"/>
</dbReference>
<dbReference type="InterPro" id="IPR035992">
    <property type="entry name" value="Ricin_B-like_lectins"/>
</dbReference>
<dbReference type="Pfam" id="PF00040">
    <property type="entry name" value="fn2"/>
    <property type="match status" value="1"/>
</dbReference>
<evidence type="ECO:0000256" key="8">
    <source>
        <dbReference type="ARBA" id="ARBA00023157"/>
    </source>
</evidence>
<name>A0A4W3H5B5_CALMI</name>
<feature type="chain" id="PRO_5021331999" evidence="13">
    <location>
        <begin position="29"/>
        <end position="1621"/>
    </location>
</feature>
<evidence type="ECO:0000256" key="6">
    <source>
        <dbReference type="ARBA" id="ARBA00022989"/>
    </source>
</evidence>
<dbReference type="PRINTS" id="PR00013">
    <property type="entry name" value="FNTYPEII"/>
</dbReference>
<dbReference type="Gene3D" id="2.80.10.50">
    <property type="match status" value="1"/>
</dbReference>
<dbReference type="InterPro" id="IPR000772">
    <property type="entry name" value="Ricin_B_lectin"/>
</dbReference>
<organism evidence="16 17">
    <name type="scientific">Callorhinchus milii</name>
    <name type="common">Ghost shark</name>
    <dbReference type="NCBI Taxonomy" id="7868"/>
    <lineage>
        <taxon>Eukaryota</taxon>
        <taxon>Metazoa</taxon>
        <taxon>Chordata</taxon>
        <taxon>Craniata</taxon>
        <taxon>Vertebrata</taxon>
        <taxon>Chondrichthyes</taxon>
        <taxon>Holocephali</taxon>
        <taxon>Chimaeriformes</taxon>
        <taxon>Callorhinchidae</taxon>
        <taxon>Callorhinchus</taxon>
    </lineage>
</organism>
<evidence type="ECO:0000256" key="13">
    <source>
        <dbReference type="SAM" id="SignalP"/>
    </source>
</evidence>
<dbReference type="GO" id="GO:0016020">
    <property type="term" value="C:membrane"/>
    <property type="evidence" value="ECO:0007669"/>
    <property type="project" value="UniProtKB-SubCell"/>
</dbReference>
<dbReference type="PROSITE" id="PS51092">
    <property type="entry name" value="FN2_2"/>
    <property type="match status" value="1"/>
</dbReference>
<feature type="transmembrane region" description="Helical" evidence="12">
    <location>
        <begin position="1560"/>
        <end position="1582"/>
    </location>
</feature>
<dbReference type="CDD" id="cd00037">
    <property type="entry name" value="CLECT"/>
    <property type="match status" value="9"/>
</dbReference>
<evidence type="ECO:0000256" key="9">
    <source>
        <dbReference type="ARBA" id="ARBA00023170"/>
    </source>
</evidence>
<dbReference type="GeneTree" id="ENSGT01050000244842"/>
<evidence type="ECO:0000259" key="15">
    <source>
        <dbReference type="PROSITE" id="PS51092"/>
    </source>
</evidence>
<gene>
    <name evidence="16" type="primary">ly75</name>
</gene>
<keyword evidence="10" id="KW-0325">Glycoprotein</keyword>
<evidence type="ECO:0000256" key="10">
    <source>
        <dbReference type="ARBA" id="ARBA00023180"/>
    </source>
</evidence>
<dbReference type="InterPro" id="IPR000562">
    <property type="entry name" value="FN_type2_dom"/>
</dbReference>
<dbReference type="PROSITE" id="PS50041">
    <property type="entry name" value="C_TYPE_LECTIN_2"/>
    <property type="match status" value="9"/>
</dbReference>
<protein>
    <submittedName>
        <fullName evidence="16">Lymphocyte antigen 75-like</fullName>
    </submittedName>
</protein>
<dbReference type="SMART" id="SM00059">
    <property type="entry name" value="FN2"/>
    <property type="match status" value="1"/>
</dbReference>
<keyword evidence="8" id="KW-1015">Disulfide bond</keyword>
<dbReference type="SUPFAM" id="SSF50370">
    <property type="entry name" value="Ricin B-like lectins"/>
    <property type="match status" value="1"/>
</dbReference>
<dbReference type="Pfam" id="PF24562">
    <property type="entry name" value="CysR_MRC2_N"/>
    <property type="match status" value="1"/>
</dbReference>
<dbReference type="SUPFAM" id="SSF57440">
    <property type="entry name" value="Kringle-like"/>
    <property type="match status" value="1"/>
</dbReference>
<evidence type="ECO:0000256" key="1">
    <source>
        <dbReference type="ARBA" id="ARBA00004167"/>
    </source>
</evidence>
<feature type="domain" description="Fibronectin type-II" evidence="15">
    <location>
        <begin position="147"/>
        <end position="194"/>
    </location>
</feature>
<evidence type="ECO:0000256" key="3">
    <source>
        <dbReference type="ARBA" id="ARBA00022692"/>
    </source>
</evidence>
<dbReference type="Gene3D" id="2.10.10.10">
    <property type="entry name" value="Fibronectin, type II, collagen-binding"/>
    <property type="match status" value="1"/>
</dbReference>
<keyword evidence="6 12" id="KW-1133">Transmembrane helix</keyword>
<dbReference type="PROSITE" id="PS50231">
    <property type="entry name" value="RICIN_B_LECTIN"/>
    <property type="match status" value="1"/>
</dbReference>
<reference evidence="17" key="3">
    <citation type="journal article" date="2014" name="Nature">
        <title>Elephant shark genome provides unique insights into gnathostome evolution.</title>
        <authorList>
            <consortium name="International Elephant Shark Genome Sequencing Consortium"/>
            <person name="Venkatesh B."/>
            <person name="Lee A.P."/>
            <person name="Ravi V."/>
            <person name="Maurya A.K."/>
            <person name="Lian M.M."/>
            <person name="Swann J.B."/>
            <person name="Ohta Y."/>
            <person name="Flajnik M.F."/>
            <person name="Sutoh Y."/>
            <person name="Kasahara M."/>
            <person name="Hoon S."/>
            <person name="Gangu V."/>
            <person name="Roy S.W."/>
            <person name="Irimia M."/>
            <person name="Korzh V."/>
            <person name="Kondrychyn I."/>
            <person name="Lim Z.W."/>
            <person name="Tay B.H."/>
            <person name="Tohari S."/>
            <person name="Kong K.W."/>
            <person name="Ho S."/>
            <person name="Lorente-Galdos B."/>
            <person name="Quilez J."/>
            <person name="Marques-Bonet T."/>
            <person name="Raney B.J."/>
            <person name="Ingham P.W."/>
            <person name="Tay A."/>
            <person name="Hillier L.W."/>
            <person name="Minx P."/>
            <person name="Boehm T."/>
            <person name="Wilson R.K."/>
            <person name="Brenner S."/>
            <person name="Warren W.C."/>
        </authorList>
    </citation>
    <scope>NUCLEOTIDE SEQUENCE [LARGE SCALE GENOMIC DNA]</scope>
</reference>
<evidence type="ECO:0000256" key="4">
    <source>
        <dbReference type="ARBA" id="ARBA00022729"/>
    </source>
</evidence>
<dbReference type="SUPFAM" id="SSF56436">
    <property type="entry name" value="C-type lectin-like"/>
    <property type="match status" value="10"/>
</dbReference>
<evidence type="ECO:0000256" key="12">
    <source>
        <dbReference type="SAM" id="Phobius"/>
    </source>
</evidence>
<dbReference type="SMART" id="SM00458">
    <property type="entry name" value="RICIN"/>
    <property type="match status" value="1"/>
</dbReference>